<dbReference type="Proteomes" id="UP000499080">
    <property type="component" value="Unassembled WGS sequence"/>
</dbReference>
<dbReference type="AlphaFoldDB" id="A0A4Y2Q1V5"/>
<name>A0A4Y2Q1V5_ARAVE</name>
<protein>
    <submittedName>
        <fullName evidence="1">Uncharacterized protein</fullName>
    </submittedName>
</protein>
<organism evidence="1 2">
    <name type="scientific">Araneus ventricosus</name>
    <name type="common">Orbweaver spider</name>
    <name type="synonym">Epeira ventricosa</name>
    <dbReference type="NCBI Taxonomy" id="182803"/>
    <lineage>
        <taxon>Eukaryota</taxon>
        <taxon>Metazoa</taxon>
        <taxon>Ecdysozoa</taxon>
        <taxon>Arthropoda</taxon>
        <taxon>Chelicerata</taxon>
        <taxon>Arachnida</taxon>
        <taxon>Araneae</taxon>
        <taxon>Araneomorphae</taxon>
        <taxon>Entelegynae</taxon>
        <taxon>Araneoidea</taxon>
        <taxon>Araneidae</taxon>
        <taxon>Araneus</taxon>
    </lineage>
</organism>
<keyword evidence="2" id="KW-1185">Reference proteome</keyword>
<reference evidence="1 2" key="1">
    <citation type="journal article" date="2019" name="Sci. Rep.">
        <title>Orb-weaving spider Araneus ventricosus genome elucidates the spidroin gene catalogue.</title>
        <authorList>
            <person name="Kono N."/>
            <person name="Nakamura H."/>
            <person name="Ohtoshi R."/>
            <person name="Moran D.A.P."/>
            <person name="Shinohara A."/>
            <person name="Yoshida Y."/>
            <person name="Fujiwara M."/>
            <person name="Mori M."/>
            <person name="Tomita M."/>
            <person name="Arakawa K."/>
        </authorList>
    </citation>
    <scope>NUCLEOTIDE SEQUENCE [LARGE SCALE GENOMIC DNA]</scope>
</reference>
<gene>
    <name evidence="1" type="ORF">AVEN_139435_1</name>
</gene>
<dbReference type="EMBL" id="BGPR01012537">
    <property type="protein sequence ID" value="GBN56527.1"/>
    <property type="molecule type" value="Genomic_DNA"/>
</dbReference>
<evidence type="ECO:0000313" key="1">
    <source>
        <dbReference type="EMBL" id="GBN56527.1"/>
    </source>
</evidence>
<comment type="caution">
    <text evidence="1">The sequence shown here is derived from an EMBL/GenBank/DDBJ whole genome shotgun (WGS) entry which is preliminary data.</text>
</comment>
<proteinExistence type="predicted"/>
<evidence type="ECO:0000313" key="2">
    <source>
        <dbReference type="Proteomes" id="UP000499080"/>
    </source>
</evidence>
<sequence length="134" mass="14760">MGSFAEGRCCHLLSTFSFPRLKVGQGSFPSGLLRKMSPAIHISFLSHLKVGHGSPVLVWLREDVVTCYPHFFSWVQSGAGDLSLWFMREDVAHLPSTLLSSPVLKGQGIFPSGFAEGRCCYSVIHTSFFPSILK</sequence>
<accession>A0A4Y2Q1V5</accession>